<sequence length="181" mass="19926">MDYRSIDIAADCVRFGNELEVTTEEIRPLQKVIDEATDHTTLVNDLFSYDKEKHAFIVENATITNCVDYLGNALSSTPPLAKDIAMLLILYYESQLQDSLNSLEEVPGFTEAQLRYAHAMIESAAGNLLFCLTSALYGKGHGIVDVGQYGKLPLQGLQWPVLGIATIGSILWGIGRRMLTA</sequence>
<protein>
    <submittedName>
        <fullName evidence="1">Uncharacterized protein</fullName>
    </submittedName>
</protein>
<comment type="caution">
    <text evidence="1">The sequence shown here is derived from an EMBL/GenBank/DDBJ whole genome shotgun (WGS) entry which is preliminary data.</text>
</comment>
<keyword evidence="2" id="KW-1185">Reference proteome</keyword>
<proteinExistence type="predicted"/>
<reference evidence="1 2" key="1">
    <citation type="journal article" date="2023" name="ACS Omega">
        <title>Identification of the Neoaspergillic Acid Biosynthesis Gene Cluster by Establishing an In Vitro CRISPR-Ribonucleoprotein Genetic System in Aspergillus melleus.</title>
        <authorList>
            <person name="Yuan B."/>
            <person name="Grau M.F."/>
            <person name="Murata R.M."/>
            <person name="Torok T."/>
            <person name="Venkateswaran K."/>
            <person name="Stajich J.E."/>
            <person name="Wang C.C.C."/>
        </authorList>
    </citation>
    <scope>NUCLEOTIDE SEQUENCE [LARGE SCALE GENOMIC DNA]</scope>
    <source>
        <strain evidence="1 2">IMV 1140</strain>
    </source>
</reference>
<gene>
    <name evidence="1" type="ORF">N8T08_005241</name>
</gene>
<dbReference type="Proteomes" id="UP001177260">
    <property type="component" value="Unassembled WGS sequence"/>
</dbReference>
<evidence type="ECO:0000313" key="1">
    <source>
        <dbReference type="EMBL" id="KAK1149688.1"/>
    </source>
</evidence>
<dbReference type="EMBL" id="JAOPJF010000003">
    <property type="protein sequence ID" value="KAK1149688.1"/>
    <property type="molecule type" value="Genomic_DNA"/>
</dbReference>
<accession>A0ACC3BFQ4</accession>
<organism evidence="1 2">
    <name type="scientific">Aspergillus melleus</name>
    <dbReference type="NCBI Taxonomy" id="138277"/>
    <lineage>
        <taxon>Eukaryota</taxon>
        <taxon>Fungi</taxon>
        <taxon>Dikarya</taxon>
        <taxon>Ascomycota</taxon>
        <taxon>Pezizomycotina</taxon>
        <taxon>Eurotiomycetes</taxon>
        <taxon>Eurotiomycetidae</taxon>
        <taxon>Eurotiales</taxon>
        <taxon>Aspergillaceae</taxon>
        <taxon>Aspergillus</taxon>
        <taxon>Aspergillus subgen. Circumdati</taxon>
    </lineage>
</organism>
<name>A0ACC3BFQ4_9EURO</name>
<evidence type="ECO:0000313" key="2">
    <source>
        <dbReference type="Proteomes" id="UP001177260"/>
    </source>
</evidence>